<evidence type="ECO:0000256" key="2">
    <source>
        <dbReference type="ARBA" id="ARBA00022448"/>
    </source>
</evidence>
<comment type="similarity">
    <text evidence="9">Belongs to the SecD/SecF family. SecF subfamily.</text>
</comment>
<dbReference type="PANTHER" id="PTHR30081">
    <property type="entry name" value="PROTEIN-EXPORT MEMBRANE PROTEIN SEC"/>
    <property type="match status" value="1"/>
</dbReference>
<keyword evidence="7 9" id="KW-0811">Translocation</keyword>
<evidence type="ECO:0000256" key="9">
    <source>
        <dbReference type="HAMAP-Rule" id="MF_01464"/>
    </source>
</evidence>
<keyword evidence="8 9" id="KW-0472">Membrane</keyword>
<dbReference type="Gene3D" id="1.20.1640.10">
    <property type="entry name" value="Multidrug efflux transporter AcrB transmembrane domain"/>
    <property type="match status" value="1"/>
</dbReference>
<reference evidence="11 12" key="1">
    <citation type="submission" date="2013-04" db="EMBL/GenBank/DDBJ databases">
        <title>Oceanococcus atlanticus 22II-S10r2 Genome Sequencing.</title>
        <authorList>
            <person name="Lai Q."/>
            <person name="Li G."/>
            <person name="Shao Z."/>
        </authorList>
    </citation>
    <scope>NUCLEOTIDE SEQUENCE [LARGE SCALE GENOMIC DNA]</scope>
    <source>
        <strain evidence="11 12">22II-S10r2</strain>
    </source>
</reference>
<keyword evidence="6 9" id="KW-1133">Transmembrane helix</keyword>
<dbReference type="NCBIfam" id="TIGR00916">
    <property type="entry name" value="2A0604s01"/>
    <property type="match status" value="1"/>
</dbReference>
<evidence type="ECO:0000256" key="3">
    <source>
        <dbReference type="ARBA" id="ARBA00022475"/>
    </source>
</evidence>
<dbReference type="Pfam" id="PF02355">
    <property type="entry name" value="SecD_SecF_C"/>
    <property type="match status" value="1"/>
</dbReference>
<dbReference type="STRING" id="1317117.ATO7_00660"/>
<evidence type="ECO:0000313" key="11">
    <source>
        <dbReference type="EMBL" id="ORE88341.1"/>
    </source>
</evidence>
<feature type="transmembrane region" description="Helical" evidence="9">
    <location>
        <begin position="188"/>
        <end position="209"/>
    </location>
</feature>
<dbReference type="InterPro" id="IPR022646">
    <property type="entry name" value="SecD/SecF_CS"/>
</dbReference>
<protein>
    <recommendedName>
        <fullName evidence="9">Protein-export membrane protein SecF</fullName>
    </recommendedName>
</protein>
<evidence type="ECO:0000256" key="1">
    <source>
        <dbReference type="ARBA" id="ARBA00004651"/>
    </source>
</evidence>
<keyword evidence="3 9" id="KW-1003">Cell membrane</keyword>
<dbReference type="OrthoDB" id="9774769at2"/>
<dbReference type="InterPro" id="IPR005665">
    <property type="entry name" value="SecF_bac"/>
</dbReference>
<dbReference type="RefSeq" id="WP_083558993.1">
    <property type="nucleotide sequence ID" value="NZ_AQQV01000001.1"/>
</dbReference>
<dbReference type="NCBIfam" id="TIGR00966">
    <property type="entry name" value="transloc_SecF"/>
    <property type="match status" value="1"/>
</dbReference>
<dbReference type="GO" id="GO:0005886">
    <property type="term" value="C:plasma membrane"/>
    <property type="evidence" value="ECO:0007669"/>
    <property type="project" value="UniProtKB-SubCell"/>
</dbReference>
<comment type="caution">
    <text evidence="9">Lacks conserved residue(s) required for the propagation of feature annotation.</text>
</comment>
<dbReference type="EMBL" id="AQQV01000001">
    <property type="protein sequence ID" value="ORE88341.1"/>
    <property type="molecule type" value="Genomic_DNA"/>
</dbReference>
<feature type="transmembrane region" description="Helical" evidence="9">
    <location>
        <begin position="161"/>
        <end position="182"/>
    </location>
</feature>
<dbReference type="PRINTS" id="PR01755">
    <property type="entry name" value="SECFTRNLCASE"/>
</dbReference>
<feature type="transmembrane region" description="Helical" evidence="9">
    <location>
        <begin position="264"/>
        <end position="284"/>
    </location>
</feature>
<dbReference type="GO" id="GO:0043952">
    <property type="term" value="P:protein transport by the Sec complex"/>
    <property type="evidence" value="ECO:0007669"/>
    <property type="project" value="UniProtKB-UniRule"/>
</dbReference>
<dbReference type="InterPro" id="IPR022813">
    <property type="entry name" value="SecD/SecF_arch_bac"/>
</dbReference>
<dbReference type="InterPro" id="IPR022645">
    <property type="entry name" value="SecD/SecF_bac"/>
</dbReference>
<dbReference type="HAMAP" id="MF_01464_B">
    <property type="entry name" value="SecF_B"/>
    <property type="match status" value="1"/>
</dbReference>
<gene>
    <name evidence="9" type="primary">secF</name>
    <name evidence="11" type="ORF">ATO7_00660</name>
</gene>
<dbReference type="InterPro" id="IPR055344">
    <property type="entry name" value="SecD_SecF_C_bact"/>
</dbReference>
<feature type="domain" description="Protein export membrane protein SecD/SecF C-terminal" evidence="10">
    <location>
        <begin position="109"/>
        <end position="291"/>
    </location>
</feature>
<evidence type="ECO:0000256" key="8">
    <source>
        <dbReference type="ARBA" id="ARBA00023136"/>
    </source>
</evidence>
<dbReference type="PANTHER" id="PTHR30081:SF8">
    <property type="entry name" value="PROTEIN TRANSLOCASE SUBUNIT SECF"/>
    <property type="match status" value="1"/>
</dbReference>
<dbReference type="GO" id="GO:0065002">
    <property type="term" value="P:intracellular protein transmembrane transport"/>
    <property type="evidence" value="ECO:0007669"/>
    <property type="project" value="UniProtKB-UniRule"/>
</dbReference>
<sequence>MRMFSKPTNYNFMGIRKISGVMSLLLVIASFALIATRGLNFGIDFTGGVLVEVGYPEAVELSSVREVLAANDFGDAIVQHFGAADDVMIRLPPRESEDASELSEQVYAALRSDGTAVDLRRVEFVGPQVGEELTVDGGLAMIWALSCIFLYVVFRFHWKFSAGAVAALGHDVFIVLGIFSLLQLDFDLSVLAALLAVIGYSLNDTIVVFDRCRENYRRKTGGDEVEVMNRSINEMLSRTLMTSLTTMIVLIALFLIGGEALSGFSLALLIGVGVGTYSSIYVAGNVSLALGLKRDDLIPPPPAEGLDDNGAQV</sequence>
<evidence type="ECO:0000256" key="5">
    <source>
        <dbReference type="ARBA" id="ARBA00022927"/>
    </source>
</evidence>
<feature type="transmembrane region" description="Helical" evidence="9">
    <location>
        <begin position="137"/>
        <end position="154"/>
    </location>
</feature>
<comment type="caution">
    <text evidence="11">The sequence shown here is derived from an EMBL/GenBank/DDBJ whole genome shotgun (WGS) entry which is preliminary data.</text>
</comment>
<keyword evidence="12" id="KW-1185">Reference proteome</keyword>
<feature type="transmembrane region" description="Helical" evidence="9">
    <location>
        <begin position="240"/>
        <end position="258"/>
    </location>
</feature>
<evidence type="ECO:0000256" key="6">
    <source>
        <dbReference type="ARBA" id="ARBA00022989"/>
    </source>
</evidence>
<accession>A0A1Y1SG64</accession>
<evidence type="ECO:0000256" key="7">
    <source>
        <dbReference type="ARBA" id="ARBA00023010"/>
    </source>
</evidence>
<dbReference type="Pfam" id="PF07549">
    <property type="entry name" value="Sec_GG"/>
    <property type="match status" value="1"/>
</dbReference>
<dbReference type="AlphaFoldDB" id="A0A1Y1SG64"/>
<keyword evidence="2 9" id="KW-0813">Transport</keyword>
<evidence type="ECO:0000313" key="12">
    <source>
        <dbReference type="Proteomes" id="UP000192342"/>
    </source>
</evidence>
<evidence type="ECO:0000259" key="10">
    <source>
        <dbReference type="Pfam" id="PF02355"/>
    </source>
</evidence>
<dbReference type="SUPFAM" id="SSF82866">
    <property type="entry name" value="Multidrug efflux transporter AcrB transmembrane domain"/>
    <property type="match status" value="1"/>
</dbReference>
<comment type="subcellular location">
    <subcellularLocation>
        <location evidence="1 9">Cell membrane</location>
        <topology evidence="1 9">Multi-pass membrane protein</topology>
    </subcellularLocation>
</comment>
<organism evidence="11 12">
    <name type="scientific">Oceanococcus atlanticus</name>
    <dbReference type="NCBI Taxonomy" id="1317117"/>
    <lineage>
        <taxon>Bacteria</taxon>
        <taxon>Pseudomonadati</taxon>
        <taxon>Pseudomonadota</taxon>
        <taxon>Gammaproteobacteria</taxon>
        <taxon>Chromatiales</taxon>
        <taxon>Oceanococcaceae</taxon>
        <taxon>Oceanococcus</taxon>
    </lineage>
</organism>
<dbReference type="GO" id="GO:0015450">
    <property type="term" value="F:protein-transporting ATPase activity"/>
    <property type="evidence" value="ECO:0007669"/>
    <property type="project" value="InterPro"/>
</dbReference>
<dbReference type="InterPro" id="IPR048634">
    <property type="entry name" value="SecD_SecF_C"/>
</dbReference>
<proteinExistence type="inferred from homology"/>
<comment type="subunit">
    <text evidence="9">Forms a complex with SecD. Part of the essential Sec protein translocation apparatus which comprises SecA, SecYEG and auxiliary proteins SecDF-YajC and YidC.</text>
</comment>
<comment type="function">
    <text evidence="9">Part of the Sec protein translocase complex. Interacts with the SecYEG preprotein conducting channel. SecDF uses the proton motive force (PMF) to complete protein translocation after the ATP-dependent function of SecA.</text>
</comment>
<dbReference type="GO" id="GO:0006605">
    <property type="term" value="P:protein targeting"/>
    <property type="evidence" value="ECO:0007669"/>
    <property type="project" value="UniProtKB-UniRule"/>
</dbReference>
<name>A0A1Y1SG64_9GAMM</name>
<dbReference type="Proteomes" id="UP000192342">
    <property type="component" value="Unassembled WGS sequence"/>
</dbReference>
<evidence type="ECO:0000256" key="4">
    <source>
        <dbReference type="ARBA" id="ARBA00022692"/>
    </source>
</evidence>
<keyword evidence="5 9" id="KW-0653">Protein transport</keyword>
<keyword evidence="4 9" id="KW-0812">Transmembrane</keyword>